<dbReference type="Pfam" id="PF02518">
    <property type="entry name" value="HATPase_c"/>
    <property type="match status" value="1"/>
</dbReference>
<dbReference type="Proteomes" id="UP000239007">
    <property type="component" value="Unassembled WGS sequence"/>
</dbReference>
<dbReference type="Pfam" id="PF03924">
    <property type="entry name" value="CHASE"/>
    <property type="match status" value="1"/>
</dbReference>
<dbReference type="Gene3D" id="3.30.565.10">
    <property type="entry name" value="Histidine kinase-like ATPase, C-terminal domain"/>
    <property type="match status" value="1"/>
</dbReference>
<evidence type="ECO:0000256" key="13">
    <source>
        <dbReference type="SAM" id="Phobius"/>
    </source>
</evidence>
<dbReference type="InterPro" id="IPR006189">
    <property type="entry name" value="CHASE_dom"/>
</dbReference>
<dbReference type="SUPFAM" id="SSF52172">
    <property type="entry name" value="CheY-like"/>
    <property type="match status" value="1"/>
</dbReference>
<dbReference type="GO" id="GO:0000155">
    <property type="term" value="F:phosphorelay sensor kinase activity"/>
    <property type="evidence" value="ECO:0007669"/>
    <property type="project" value="InterPro"/>
</dbReference>
<dbReference type="OrthoDB" id="9797243at2"/>
<keyword evidence="11 13" id="KW-0472">Membrane</keyword>
<feature type="transmembrane region" description="Helical" evidence="13">
    <location>
        <begin position="474"/>
        <end position="498"/>
    </location>
</feature>
<evidence type="ECO:0000256" key="5">
    <source>
        <dbReference type="ARBA" id="ARBA00022553"/>
    </source>
</evidence>
<evidence type="ECO:0000256" key="12">
    <source>
        <dbReference type="PROSITE-ProRule" id="PRU00169"/>
    </source>
</evidence>
<dbReference type="Gene3D" id="3.40.50.2300">
    <property type="match status" value="1"/>
</dbReference>
<feature type="transmembrane region" description="Helical" evidence="13">
    <location>
        <begin position="184"/>
        <end position="204"/>
    </location>
</feature>
<dbReference type="SMART" id="SM00388">
    <property type="entry name" value="HisKA"/>
    <property type="match status" value="1"/>
</dbReference>
<keyword evidence="4" id="KW-1003">Cell membrane</keyword>
<comment type="subcellular location">
    <subcellularLocation>
        <location evidence="2">Cell membrane</location>
        <topology evidence="2">Multi-pass membrane protein</topology>
    </subcellularLocation>
</comment>
<dbReference type="PANTHER" id="PTHR43047:SF64">
    <property type="entry name" value="HISTIDINE KINASE CONTAINING CHEY-HOMOLOGOUS RECEIVER DOMAIN AND PAS DOMAIN-RELATED"/>
    <property type="match status" value="1"/>
</dbReference>
<dbReference type="PANTHER" id="PTHR43047">
    <property type="entry name" value="TWO-COMPONENT HISTIDINE PROTEIN KINASE"/>
    <property type="match status" value="1"/>
</dbReference>
<evidence type="ECO:0000256" key="2">
    <source>
        <dbReference type="ARBA" id="ARBA00004651"/>
    </source>
</evidence>
<dbReference type="InterPro" id="IPR042240">
    <property type="entry name" value="CHASE_sf"/>
</dbReference>
<evidence type="ECO:0000259" key="15">
    <source>
        <dbReference type="PROSITE" id="PS50110"/>
    </source>
</evidence>
<feature type="domain" description="Response regulatory" evidence="15">
    <location>
        <begin position="782"/>
        <end position="898"/>
    </location>
</feature>
<evidence type="ECO:0000256" key="10">
    <source>
        <dbReference type="ARBA" id="ARBA00023012"/>
    </source>
</evidence>
<dbReference type="CDD" id="cd16922">
    <property type="entry name" value="HATPase_EvgS-ArcB-TorS-like"/>
    <property type="match status" value="1"/>
</dbReference>
<name>A0A2S7UYW3_9GAMM</name>
<evidence type="ECO:0000256" key="11">
    <source>
        <dbReference type="ARBA" id="ARBA00023136"/>
    </source>
</evidence>
<dbReference type="Gene3D" id="1.10.287.130">
    <property type="match status" value="1"/>
</dbReference>
<feature type="transmembrane region" description="Helical" evidence="13">
    <location>
        <begin position="33"/>
        <end position="58"/>
    </location>
</feature>
<organism evidence="17 18">
    <name type="scientific">Psychrosphaera saromensis</name>
    <dbReference type="NCBI Taxonomy" id="716813"/>
    <lineage>
        <taxon>Bacteria</taxon>
        <taxon>Pseudomonadati</taxon>
        <taxon>Pseudomonadota</taxon>
        <taxon>Gammaproteobacteria</taxon>
        <taxon>Alteromonadales</taxon>
        <taxon>Pseudoalteromonadaceae</taxon>
        <taxon>Psychrosphaera</taxon>
    </lineage>
</organism>
<dbReference type="PRINTS" id="PR00344">
    <property type="entry name" value="BCTRLSENSOR"/>
</dbReference>
<evidence type="ECO:0000259" key="14">
    <source>
        <dbReference type="PROSITE" id="PS50109"/>
    </source>
</evidence>
<sequence length="899" mass="100857">MKQVLLVLTSFCIHFLLVKLGTSFTLPFGYVSIIWPASGVILGMYLLFGRSVLVGVILSSIFTMTQDTDFDSLPSYSIFIFSTISILQPVFSKFLITHFCALPININKPKKTLNFLLLTGPVASLASNLVFVACLWFIVDIDVTTLTYIGVVKWIGDTISVVFFTPIFLFLYKNKFVKKARHTLPSILTSVCCFLLVSFIFLLVTNDDYEDKKVSFVRTTQPFIEQFNITQAKIKHHLKSLDGLFQASTDVTRNDFYKFTNKISNTDTKIRGLAWLPYIHGDDRAKFESLLQKEMLTDIHIKKLTDKGLVVAPEQSLYIPIYFVEPLDINRAAIGLDISTHPIVSETVIKAINTKSYALSPLTSLAQQPTKRTSMIVYYPIYTTDLQAAEDFMGLVEVVFEINVLLSDIYNQYGVDEFTYKFNYEKDSIYSQNSQNDQNRHSLFTHSVDIDMFDKKAQLSFSSTPDFERSLINWGYLSIMVAGCIIGVICVMFVFFIVTFKSSLTRKVNEGTAELLNKNNELQAANEAKNLFLANISHEYRTPLNAIMGFTEIAKRETSDNVAKDYLSKIDNASNILLNIVNDVLDLSKMQAGEFTLESIAFKPSEVTKSVIEMLNKNANEKSITLTCEFCSSFDLWVNGDELRFKQIIINLINNAIKFTSSGGVKVWGECIDDSDDTRCLIVKVIDTGIGIKLEDQERLFTSFAQAESSTTRKYGGTGLGLSIVKQLCALMDGDIQLISEVGQGSEFIIRLKLGKSTPVDKQNVPAKNELDNQKIDFSNMNVLVVEDNKVNQMIVQKQLSSLGAKSDLAGDGQEALDYLADNMPDIILMDIQMPNMDGFTASHKIKHDSRLEHIPIVILSASVGKEDRDKASALGIFDFINKPFKQADLLRVLTKHAV</sequence>
<dbReference type="InterPro" id="IPR003594">
    <property type="entry name" value="HATPase_dom"/>
</dbReference>
<protein>
    <recommendedName>
        <fullName evidence="3">histidine kinase</fullName>
        <ecNumber evidence="3">2.7.13.3</ecNumber>
    </recommendedName>
</protein>
<evidence type="ECO:0000256" key="6">
    <source>
        <dbReference type="ARBA" id="ARBA00022679"/>
    </source>
</evidence>
<dbReference type="PROSITE" id="PS50110">
    <property type="entry name" value="RESPONSE_REGULATORY"/>
    <property type="match status" value="1"/>
</dbReference>
<evidence type="ECO:0000256" key="8">
    <source>
        <dbReference type="ARBA" id="ARBA00022777"/>
    </source>
</evidence>
<evidence type="ECO:0000256" key="3">
    <source>
        <dbReference type="ARBA" id="ARBA00012438"/>
    </source>
</evidence>
<dbReference type="InterPro" id="IPR011006">
    <property type="entry name" value="CheY-like_superfamily"/>
</dbReference>
<keyword evidence="7 13" id="KW-0812">Transmembrane</keyword>
<keyword evidence="5 12" id="KW-0597">Phosphoprotein</keyword>
<dbReference type="InterPro" id="IPR036097">
    <property type="entry name" value="HisK_dim/P_sf"/>
</dbReference>
<dbReference type="GO" id="GO:0005886">
    <property type="term" value="C:plasma membrane"/>
    <property type="evidence" value="ECO:0007669"/>
    <property type="project" value="UniProtKB-SubCell"/>
</dbReference>
<evidence type="ECO:0000256" key="7">
    <source>
        <dbReference type="ARBA" id="ARBA00022692"/>
    </source>
</evidence>
<dbReference type="CDD" id="cd00082">
    <property type="entry name" value="HisKA"/>
    <property type="match status" value="1"/>
</dbReference>
<dbReference type="Pfam" id="PF00512">
    <property type="entry name" value="HisKA"/>
    <property type="match status" value="1"/>
</dbReference>
<dbReference type="SMART" id="SM01079">
    <property type="entry name" value="CHASE"/>
    <property type="match status" value="1"/>
</dbReference>
<dbReference type="InterPro" id="IPR036890">
    <property type="entry name" value="HATPase_C_sf"/>
</dbReference>
<proteinExistence type="predicted"/>
<feature type="domain" description="CHASE" evidence="16">
    <location>
        <begin position="247"/>
        <end position="409"/>
    </location>
</feature>
<keyword evidence="10" id="KW-0902">Two-component regulatory system</keyword>
<comment type="catalytic activity">
    <reaction evidence="1">
        <text>ATP + protein L-histidine = ADP + protein N-phospho-L-histidine.</text>
        <dbReference type="EC" id="2.7.13.3"/>
    </reaction>
</comment>
<accession>A0A2S7UYW3</accession>
<dbReference type="FunFam" id="3.30.565.10:FF:000010">
    <property type="entry name" value="Sensor histidine kinase RcsC"/>
    <property type="match status" value="1"/>
</dbReference>
<dbReference type="EMBL" id="MSCH01000003">
    <property type="protein sequence ID" value="PQJ54471.1"/>
    <property type="molecule type" value="Genomic_DNA"/>
</dbReference>
<dbReference type="PROSITE" id="PS50109">
    <property type="entry name" value="HIS_KIN"/>
    <property type="match status" value="1"/>
</dbReference>
<evidence type="ECO:0000313" key="17">
    <source>
        <dbReference type="EMBL" id="PQJ54471.1"/>
    </source>
</evidence>
<feature type="transmembrane region" description="Helical" evidence="13">
    <location>
        <begin position="151"/>
        <end position="172"/>
    </location>
</feature>
<evidence type="ECO:0000313" key="18">
    <source>
        <dbReference type="Proteomes" id="UP000239007"/>
    </source>
</evidence>
<gene>
    <name evidence="17" type="ORF">BTO11_12960</name>
</gene>
<dbReference type="Pfam" id="PF00072">
    <property type="entry name" value="Response_reg"/>
    <property type="match status" value="1"/>
</dbReference>
<comment type="caution">
    <text evidence="17">The sequence shown here is derived from an EMBL/GenBank/DDBJ whole genome shotgun (WGS) entry which is preliminary data.</text>
</comment>
<keyword evidence="9 13" id="KW-1133">Transmembrane helix</keyword>
<feature type="domain" description="Histidine kinase" evidence="14">
    <location>
        <begin position="535"/>
        <end position="756"/>
    </location>
</feature>
<dbReference type="SMART" id="SM00387">
    <property type="entry name" value="HATPase_c"/>
    <property type="match status" value="1"/>
</dbReference>
<dbReference type="AlphaFoldDB" id="A0A2S7UYW3"/>
<reference evidence="17 18" key="1">
    <citation type="submission" date="2016-12" db="EMBL/GenBank/DDBJ databases">
        <title>Diversity of luminous bacteria.</title>
        <authorList>
            <person name="Yoshizawa S."/>
            <person name="Kogure K."/>
        </authorList>
    </citation>
    <scope>NUCLEOTIDE SEQUENCE [LARGE SCALE GENOMIC DNA]</scope>
    <source>
        <strain evidence="17 18">SA4-48</strain>
    </source>
</reference>
<dbReference type="RefSeq" id="WP_105052989.1">
    <property type="nucleotide sequence ID" value="NZ_BMYG01000001.1"/>
</dbReference>
<dbReference type="Gene3D" id="3.30.450.350">
    <property type="entry name" value="CHASE domain"/>
    <property type="match status" value="1"/>
</dbReference>
<dbReference type="InterPro" id="IPR004358">
    <property type="entry name" value="Sig_transdc_His_kin-like_C"/>
</dbReference>
<keyword evidence="6" id="KW-0808">Transferase</keyword>
<feature type="transmembrane region" description="Helical" evidence="13">
    <location>
        <begin position="115"/>
        <end position="139"/>
    </location>
</feature>
<keyword evidence="8" id="KW-0418">Kinase</keyword>
<dbReference type="Pfam" id="PF05231">
    <property type="entry name" value="MASE1"/>
    <property type="match status" value="1"/>
</dbReference>
<feature type="modified residue" description="4-aspartylphosphate" evidence="12">
    <location>
        <position position="831"/>
    </location>
</feature>
<dbReference type="CDD" id="cd17546">
    <property type="entry name" value="REC_hyHK_CKI1_RcsC-like"/>
    <property type="match status" value="1"/>
</dbReference>
<evidence type="ECO:0000259" key="16">
    <source>
        <dbReference type="PROSITE" id="PS50839"/>
    </source>
</evidence>
<evidence type="ECO:0000256" key="1">
    <source>
        <dbReference type="ARBA" id="ARBA00000085"/>
    </source>
</evidence>
<evidence type="ECO:0000256" key="4">
    <source>
        <dbReference type="ARBA" id="ARBA00022475"/>
    </source>
</evidence>
<dbReference type="InterPro" id="IPR001789">
    <property type="entry name" value="Sig_transdc_resp-reg_receiver"/>
</dbReference>
<dbReference type="EC" id="2.7.13.3" evidence="3"/>
<dbReference type="InterPro" id="IPR005467">
    <property type="entry name" value="His_kinase_dom"/>
</dbReference>
<dbReference type="SMART" id="SM00448">
    <property type="entry name" value="REC"/>
    <property type="match status" value="1"/>
</dbReference>
<evidence type="ECO:0000256" key="9">
    <source>
        <dbReference type="ARBA" id="ARBA00022989"/>
    </source>
</evidence>
<dbReference type="InterPro" id="IPR003661">
    <property type="entry name" value="HisK_dim/P_dom"/>
</dbReference>
<dbReference type="SUPFAM" id="SSF55874">
    <property type="entry name" value="ATPase domain of HSP90 chaperone/DNA topoisomerase II/histidine kinase"/>
    <property type="match status" value="1"/>
</dbReference>
<dbReference type="InterPro" id="IPR007895">
    <property type="entry name" value="MASE1"/>
</dbReference>
<dbReference type="SUPFAM" id="SSF47384">
    <property type="entry name" value="Homodimeric domain of signal transducing histidine kinase"/>
    <property type="match status" value="1"/>
</dbReference>
<dbReference type="PROSITE" id="PS50839">
    <property type="entry name" value="CHASE"/>
    <property type="match status" value="1"/>
</dbReference>
<keyword evidence="18" id="KW-1185">Reference proteome</keyword>